<dbReference type="GO" id="GO:0046872">
    <property type="term" value="F:metal ion binding"/>
    <property type="evidence" value="ECO:0007669"/>
    <property type="project" value="UniProtKB-KW"/>
</dbReference>
<dbReference type="InterPro" id="IPR051399">
    <property type="entry name" value="RNA-guided_DNA_endo/Transpos"/>
</dbReference>
<dbReference type="InterPro" id="IPR001959">
    <property type="entry name" value="Transposase"/>
</dbReference>
<feature type="domain" description="Probable transposase IS891/IS1136/IS1341" evidence="8">
    <location>
        <begin position="173"/>
        <end position="277"/>
    </location>
</feature>
<name>W4LMM3_ENTF1</name>
<dbReference type="Proteomes" id="UP000019141">
    <property type="component" value="Unassembled WGS sequence"/>
</dbReference>
<evidence type="ECO:0000256" key="4">
    <source>
        <dbReference type="ARBA" id="ARBA00022723"/>
    </source>
</evidence>
<evidence type="ECO:0000256" key="1">
    <source>
        <dbReference type="ARBA" id="ARBA00008761"/>
    </source>
</evidence>
<comment type="similarity">
    <text evidence="2">In the N-terminal section; belongs to the transposase 2 family.</text>
</comment>
<evidence type="ECO:0000313" key="12">
    <source>
        <dbReference type="Proteomes" id="UP000019141"/>
    </source>
</evidence>
<evidence type="ECO:0000256" key="5">
    <source>
        <dbReference type="ARBA" id="ARBA00022833"/>
    </source>
</evidence>
<sequence>MRKTFKYRLYPTGHQAQALDAQLGEACRLYNAALQERRDAYRHAGISLSYYDQANQLKDIRAEDACGLANFSCSQDVLRRVDKTFKAFFSRVRRGETPGYPRFKPRSRYDSITFPSYGDGVRLRDNGKLYVQGVGEVKVKLHRPVAGRIKTVAVKREAGRWYVCFSVEAVAAPDASIYDDIGIDVGLSSFAVLSDGTVIDNPRWYRQAQAKLRIAQRRVARRKRGSKGRRKAVQLLQRAHAHVRNTRRNFHHQTARSLVDRYSVIFVEDLNIKGMARGMLAKSVSDAAWSSFLQILRDKAEEAGCVVLGVNPRGTSQTCTCGAPAPKTLSQRWHDCLDCGLSLARDHVSALLIQGLGRSLVGLT</sequence>
<proteinExistence type="inferred from homology"/>
<dbReference type="NCBIfam" id="NF040570">
    <property type="entry name" value="guided_TnpB"/>
    <property type="match status" value="1"/>
</dbReference>
<comment type="similarity">
    <text evidence="1">In the C-terminal section; belongs to the transposase 35 family.</text>
</comment>
<evidence type="ECO:0000256" key="6">
    <source>
        <dbReference type="ARBA" id="ARBA00023125"/>
    </source>
</evidence>
<evidence type="ECO:0000259" key="9">
    <source>
        <dbReference type="Pfam" id="PF07282"/>
    </source>
</evidence>
<feature type="domain" description="Transposase putative helix-turn-helix" evidence="10">
    <location>
        <begin position="1"/>
        <end position="43"/>
    </location>
</feature>
<comment type="caution">
    <text evidence="11">The sequence shown here is derived from an EMBL/GenBank/DDBJ whole genome shotgun (WGS) entry which is preliminary data.</text>
</comment>
<gene>
    <name evidence="11" type="ORF">ETSY1_15805</name>
</gene>
<keyword evidence="5" id="KW-0862">Zinc</keyword>
<evidence type="ECO:0008006" key="13">
    <source>
        <dbReference type="Google" id="ProtNLM"/>
    </source>
</evidence>
<keyword evidence="4" id="KW-0479">Metal-binding</keyword>
<evidence type="ECO:0000256" key="3">
    <source>
        <dbReference type="ARBA" id="ARBA00022578"/>
    </source>
</evidence>
<keyword evidence="12" id="KW-1185">Reference proteome</keyword>
<organism evidence="11 12">
    <name type="scientific">Entotheonella factor</name>
    <dbReference type="NCBI Taxonomy" id="1429438"/>
    <lineage>
        <taxon>Bacteria</taxon>
        <taxon>Pseudomonadati</taxon>
        <taxon>Nitrospinota/Tectimicrobiota group</taxon>
        <taxon>Candidatus Tectimicrobiota</taxon>
        <taxon>Candidatus Entotheonellia</taxon>
        <taxon>Candidatus Entotheonellales</taxon>
        <taxon>Candidatus Entotheonellaceae</taxon>
        <taxon>Candidatus Entotheonella</taxon>
    </lineage>
</organism>
<dbReference type="PANTHER" id="PTHR30405:SF25">
    <property type="entry name" value="RNA-GUIDED DNA ENDONUCLEASE INSQ-RELATED"/>
    <property type="match status" value="1"/>
</dbReference>
<dbReference type="Pfam" id="PF07282">
    <property type="entry name" value="Cas12f1-like_TNB"/>
    <property type="match status" value="1"/>
</dbReference>
<dbReference type="GO" id="GO:0006310">
    <property type="term" value="P:DNA recombination"/>
    <property type="evidence" value="ECO:0007669"/>
    <property type="project" value="UniProtKB-KW"/>
</dbReference>
<keyword evidence="7" id="KW-0233">DNA recombination</keyword>
<evidence type="ECO:0000259" key="10">
    <source>
        <dbReference type="Pfam" id="PF12323"/>
    </source>
</evidence>
<evidence type="ECO:0000256" key="2">
    <source>
        <dbReference type="ARBA" id="ARBA00011044"/>
    </source>
</evidence>
<dbReference type="Pfam" id="PF01385">
    <property type="entry name" value="OrfB_IS605"/>
    <property type="match status" value="1"/>
</dbReference>
<evidence type="ECO:0000313" key="11">
    <source>
        <dbReference type="EMBL" id="ETW99222.1"/>
    </source>
</evidence>
<dbReference type="NCBIfam" id="TIGR01766">
    <property type="entry name" value="IS200/IS605 family accessory protein TnpB-like domain"/>
    <property type="match status" value="1"/>
</dbReference>
<protein>
    <recommendedName>
        <fullName evidence="13">Transposase</fullName>
    </recommendedName>
</protein>
<reference evidence="11 12" key="1">
    <citation type="journal article" date="2014" name="Nature">
        <title>An environmental bacterial taxon with a large and distinct metabolic repertoire.</title>
        <authorList>
            <person name="Wilson M.C."/>
            <person name="Mori T."/>
            <person name="Ruckert C."/>
            <person name="Uria A.R."/>
            <person name="Helf M.J."/>
            <person name="Takada K."/>
            <person name="Gernert C."/>
            <person name="Steffens U.A."/>
            <person name="Heycke N."/>
            <person name="Schmitt S."/>
            <person name="Rinke C."/>
            <person name="Helfrich E.J."/>
            <person name="Brachmann A.O."/>
            <person name="Gurgui C."/>
            <person name="Wakimoto T."/>
            <person name="Kracht M."/>
            <person name="Crusemann M."/>
            <person name="Hentschel U."/>
            <person name="Abe I."/>
            <person name="Matsunaga S."/>
            <person name="Kalinowski J."/>
            <person name="Takeyama H."/>
            <person name="Piel J."/>
        </authorList>
    </citation>
    <scope>NUCLEOTIDE SEQUENCE [LARGE SCALE GENOMIC DNA]</scope>
    <source>
        <strain evidence="12">TSY1</strain>
    </source>
</reference>
<dbReference type="EMBL" id="AZHW01000470">
    <property type="protein sequence ID" value="ETW99222.1"/>
    <property type="molecule type" value="Genomic_DNA"/>
</dbReference>
<evidence type="ECO:0000256" key="7">
    <source>
        <dbReference type="ARBA" id="ARBA00023172"/>
    </source>
</evidence>
<dbReference type="GO" id="GO:0032196">
    <property type="term" value="P:transposition"/>
    <property type="evidence" value="ECO:0007669"/>
    <property type="project" value="UniProtKB-KW"/>
</dbReference>
<dbReference type="InterPro" id="IPR021027">
    <property type="entry name" value="Transposase_put_HTH"/>
</dbReference>
<dbReference type="InterPro" id="IPR010095">
    <property type="entry name" value="Cas12f1-like_TNB"/>
</dbReference>
<dbReference type="AlphaFoldDB" id="W4LMM3"/>
<accession>W4LMM3</accession>
<dbReference type="GO" id="GO:0003677">
    <property type="term" value="F:DNA binding"/>
    <property type="evidence" value="ECO:0007669"/>
    <property type="project" value="UniProtKB-KW"/>
</dbReference>
<dbReference type="Pfam" id="PF12323">
    <property type="entry name" value="HTH_OrfB_IS605"/>
    <property type="match status" value="1"/>
</dbReference>
<dbReference type="HOGENOM" id="CLU_032903_0_1_7"/>
<keyword evidence="6" id="KW-0238">DNA-binding</keyword>
<dbReference type="PANTHER" id="PTHR30405">
    <property type="entry name" value="TRANSPOSASE"/>
    <property type="match status" value="1"/>
</dbReference>
<feature type="domain" description="Cas12f1-like TNB" evidence="9">
    <location>
        <begin position="289"/>
        <end position="353"/>
    </location>
</feature>
<evidence type="ECO:0000259" key="8">
    <source>
        <dbReference type="Pfam" id="PF01385"/>
    </source>
</evidence>
<keyword evidence="3" id="KW-0815">Transposition</keyword>